<dbReference type="AlphaFoldDB" id="A0AAD7D1Z3"/>
<feature type="region of interest" description="Disordered" evidence="1">
    <location>
        <begin position="107"/>
        <end position="130"/>
    </location>
</feature>
<accession>A0AAD7D1Z3</accession>
<evidence type="ECO:0000256" key="2">
    <source>
        <dbReference type="SAM" id="Phobius"/>
    </source>
</evidence>
<comment type="caution">
    <text evidence="3">The sequence shown here is derived from an EMBL/GenBank/DDBJ whole genome shotgun (WGS) entry which is preliminary data.</text>
</comment>
<dbReference type="EMBL" id="JARKIE010000154">
    <property type="protein sequence ID" value="KAJ7674416.1"/>
    <property type="molecule type" value="Genomic_DNA"/>
</dbReference>
<evidence type="ECO:0000313" key="4">
    <source>
        <dbReference type="Proteomes" id="UP001221757"/>
    </source>
</evidence>
<organism evidence="3 4">
    <name type="scientific">Mycena rosella</name>
    <name type="common">Pink bonnet</name>
    <name type="synonym">Agaricus rosellus</name>
    <dbReference type="NCBI Taxonomy" id="1033263"/>
    <lineage>
        <taxon>Eukaryota</taxon>
        <taxon>Fungi</taxon>
        <taxon>Dikarya</taxon>
        <taxon>Basidiomycota</taxon>
        <taxon>Agaricomycotina</taxon>
        <taxon>Agaricomycetes</taxon>
        <taxon>Agaricomycetidae</taxon>
        <taxon>Agaricales</taxon>
        <taxon>Marasmiineae</taxon>
        <taxon>Mycenaceae</taxon>
        <taxon>Mycena</taxon>
    </lineage>
</organism>
<sequence length="130" mass="13988">MSTVCCLALEIIPGTLAVLFTRLLHCAVLLTFIHLRPAVFQAVSDGILAAAALSTIPSMSTMFATASWFTYVVHVTLSYAPPRRLVRARPSSPGSAQEEAMVLGAPRLHDNPLPFTNSEHPRCDDQGAVD</sequence>
<gene>
    <name evidence="3" type="ORF">B0H17DRAFT_1208000</name>
</gene>
<keyword evidence="4" id="KW-1185">Reference proteome</keyword>
<keyword evidence="2" id="KW-1133">Transmembrane helix</keyword>
<keyword evidence="2" id="KW-0812">Transmembrane</keyword>
<feature type="transmembrane region" description="Helical" evidence="2">
    <location>
        <begin position="12"/>
        <end position="35"/>
    </location>
</feature>
<proteinExistence type="predicted"/>
<evidence type="ECO:0000256" key="1">
    <source>
        <dbReference type="SAM" id="MobiDB-lite"/>
    </source>
</evidence>
<name>A0AAD7D1Z3_MYCRO</name>
<evidence type="ECO:0000313" key="3">
    <source>
        <dbReference type="EMBL" id="KAJ7674416.1"/>
    </source>
</evidence>
<protein>
    <submittedName>
        <fullName evidence="3">Uncharacterized protein</fullName>
    </submittedName>
</protein>
<feature type="compositionally biased region" description="Basic and acidic residues" evidence="1">
    <location>
        <begin position="119"/>
        <end position="130"/>
    </location>
</feature>
<feature type="transmembrane region" description="Helical" evidence="2">
    <location>
        <begin position="47"/>
        <end position="80"/>
    </location>
</feature>
<keyword evidence="2" id="KW-0472">Membrane</keyword>
<dbReference type="Proteomes" id="UP001221757">
    <property type="component" value="Unassembled WGS sequence"/>
</dbReference>
<reference evidence="3" key="1">
    <citation type="submission" date="2023-03" db="EMBL/GenBank/DDBJ databases">
        <title>Massive genome expansion in bonnet fungi (Mycena s.s.) driven by repeated elements and novel gene families across ecological guilds.</title>
        <authorList>
            <consortium name="Lawrence Berkeley National Laboratory"/>
            <person name="Harder C.B."/>
            <person name="Miyauchi S."/>
            <person name="Viragh M."/>
            <person name="Kuo A."/>
            <person name="Thoen E."/>
            <person name="Andreopoulos B."/>
            <person name="Lu D."/>
            <person name="Skrede I."/>
            <person name="Drula E."/>
            <person name="Henrissat B."/>
            <person name="Morin E."/>
            <person name="Kohler A."/>
            <person name="Barry K."/>
            <person name="LaButti K."/>
            <person name="Morin E."/>
            <person name="Salamov A."/>
            <person name="Lipzen A."/>
            <person name="Mereny Z."/>
            <person name="Hegedus B."/>
            <person name="Baldrian P."/>
            <person name="Stursova M."/>
            <person name="Weitz H."/>
            <person name="Taylor A."/>
            <person name="Grigoriev I.V."/>
            <person name="Nagy L.G."/>
            <person name="Martin F."/>
            <person name="Kauserud H."/>
        </authorList>
    </citation>
    <scope>NUCLEOTIDE SEQUENCE</scope>
    <source>
        <strain evidence="3">CBHHK067</strain>
    </source>
</reference>